<reference evidence="4 5" key="1">
    <citation type="submission" date="2018-12" db="EMBL/GenBank/DDBJ databases">
        <authorList>
            <person name="Sun L."/>
            <person name="Chen Z."/>
        </authorList>
    </citation>
    <scope>NUCLEOTIDE SEQUENCE [LARGE SCALE GENOMIC DNA]</scope>
    <source>
        <strain evidence="4 5">DSM 15890</strain>
    </source>
</reference>
<dbReference type="InterPro" id="IPR009057">
    <property type="entry name" value="Homeodomain-like_sf"/>
</dbReference>
<dbReference type="PRINTS" id="PR00455">
    <property type="entry name" value="HTHTETR"/>
</dbReference>
<evidence type="ECO:0000256" key="2">
    <source>
        <dbReference type="PROSITE-ProRule" id="PRU00335"/>
    </source>
</evidence>
<dbReference type="SUPFAM" id="SSF46689">
    <property type="entry name" value="Homeodomain-like"/>
    <property type="match status" value="1"/>
</dbReference>
<keyword evidence="5" id="KW-1185">Reference proteome</keyword>
<dbReference type="Gene3D" id="1.10.10.60">
    <property type="entry name" value="Homeodomain-like"/>
    <property type="match status" value="1"/>
</dbReference>
<sequence length="219" mass="25516">MSQQESMEQWIHELNNIDDGKMTQKQFKIIEAAIEVFAEKGYAGSSTSEIAQKAGVAEGTIFRHYKTKKDLLLSIVSPMMSKLIAPFIIKNFKEVLESDYPTYEDFLYALMINRLEFVRKHHKIIKIMLQEIPFQPHLQTEFKQHIGTHIFQRLSEIAEYFKSKGEIIELPTQELLRYTASVMIGMIATRFLLMPDQPWDEEKEVRDTIRLIMNGISAK</sequence>
<dbReference type="OrthoDB" id="9780824at2"/>
<dbReference type="RefSeq" id="WP_127190123.1">
    <property type="nucleotide sequence ID" value="NZ_RZNY01000001.1"/>
</dbReference>
<protein>
    <submittedName>
        <fullName evidence="4">TetR/AcrR family transcriptional regulator</fullName>
    </submittedName>
</protein>
<evidence type="ECO:0000313" key="5">
    <source>
        <dbReference type="Proteomes" id="UP000279446"/>
    </source>
</evidence>
<evidence type="ECO:0000259" key="3">
    <source>
        <dbReference type="PROSITE" id="PS50977"/>
    </source>
</evidence>
<organism evidence="4 5">
    <name type="scientific">Paenibacillus anaericanus</name>
    <dbReference type="NCBI Taxonomy" id="170367"/>
    <lineage>
        <taxon>Bacteria</taxon>
        <taxon>Bacillati</taxon>
        <taxon>Bacillota</taxon>
        <taxon>Bacilli</taxon>
        <taxon>Bacillales</taxon>
        <taxon>Paenibacillaceae</taxon>
        <taxon>Paenibacillus</taxon>
    </lineage>
</organism>
<gene>
    <name evidence="4" type="ORF">EJP82_00860</name>
</gene>
<dbReference type="Proteomes" id="UP000279446">
    <property type="component" value="Unassembled WGS sequence"/>
</dbReference>
<proteinExistence type="predicted"/>
<dbReference type="SUPFAM" id="SSF48498">
    <property type="entry name" value="Tetracyclin repressor-like, C-terminal domain"/>
    <property type="match status" value="1"/>
</dbReference>
<feature type="DNA-binding region" description="H-T-H motif" evidence="2">
    <location>
        <begin position="46"/>
        <end position="65"/>
    </location>
</feature>
<dbReference type="PANTHER" id="PTHR43479">
    <property type="entry name" value="ACREF/ENVCD OPERON REPRESSOR-RELATED"/>
    <property type="match status" value="1"/>
</dbReference>
<comment type="caution">
    <text evidence="4">The sequence shown here is derived from an EMBL/GenBank/DDBJ whole genome shotgun (WGS) entry which is preliminary data.</text>
</comment>
<dbReference type="Gene3D" id="1.10.357.10">
    <property type="entry name" value="Tetracycline Repressor, domain 2"/>
    <property type="match status" value="1"/>
</dbReference>
<dbReference type="Pfam" id="PF00440">
    <property type="entry name" value="TetR_N"/>
    <property type="match status" value="1"/>
</dbReference>
<dbReference type="GO" id="GO:0003677">
    <property type="term" value="F:DNA binding"/>
    <property type="evidence" value="ECO:0007669"/>
    <property type="project" value="UniProtKB-UniRule"/>
</dbReference>
<dbReference type="PROSITE" id="PS50977">
    <property type="entry name" value="HTH_TETR_2"/>
    <property type="match status" value="1"/>
</dbReference>
<dbReference type="InterPro" id="IPR001647">
    <property type="entry name" value="HTH_TetR"/>
</dbReference>
<dbReference type="InterPro" id="IPR050624">
    <property type="entry name" value="HTH-type_Tx_Regulator"/>
</dbReference>
<feature type="domain" description="HTH tetR-type" evidence="3">
    <location>
        <begin position="23"/>
        <end position="83"/>
    </location>
</feature>
<dbReference type="AlphaFoldDB" id="A0A433YF67"/>
<accession>A0A433YF67</accession>
<name>A0A433YF67_9BACL</name>
<dbReference type="EMBL" id="RZNY01000001">
    <property type="protein sequence ID" value="RUT48529.1"/>
    <property type="molecule type" value="Genomic_DNA"/>
</dbReference>
<evidence type="ECO:0000256" key="1">
    <source>
        <dbReference type="ARBA" id="ARBA00023125"/>
    </source>
</evidence>
<evidence type="ECO:0000313" key="4">
    <source>
        <dbReference type="EMBL" id="RUT48529.1"/>
    </source>
</evidence>
<dbReference type="PANTHER" id="PTHR43479:SF11">
    <property type="entry name" value="ACREF_ENVCD OPERON REPRESSOR-RELATED"/>
    <property type="match status" value="1"/>
</dbReference>
<keyword evidence="1 2" id="KW-0238">DNA-binding</keyword>
<dbReference type="InterPro" id="IPR036271">
    <property type="entry name" value="Tet_transcr_reg_TetR-rel_C_sf"/>
</dbReference>